<reference evidence="2" key="2">
    <citation type="submission" date="2023-03" db="EMBL/GenBank/DDBJ databases">
        <authorList>
            <person name="Vazquez L."/>
            <person name="Rodriguez J."/>
            <person name="Mayo B."/>
            <person name="Florez A.B."/>
        </authorList>
    </citation>
    <scope>NUCLEOTIDE SEQUENCE</scope>
    <source>
        <strain evidence="2">5A3I</strain>
    </source>
</reference>
<proteinExistence type="predicted"/>
<reference evidence="2" key="1">
    <citation type="journal article" date="2023" name="Int. J. Mol. Sci.">
        <title>Antibiotic Resistance/Susceptibility Profiles of Staphylococcus equorum Strains from Cheese, and Genome Analysis for Antibiotic Resistance Genes.</title>
        <authorList>
            <person name="Vazquez L."/>
            <person name="Srednik M.E."/>
            <person name="Rodriguez J."/>
            <person name="Florez A.B."/>
            <person name="Mayo B."/>
        </authorList>
    </citation>
    <scope>NUCLEOTIDE SEQUENCE</scope>
    <source>
        <strain evidence="2">5A3I</strain>
    </source>
</reference>
<name>A0AAW7AEU4_9STAP</name>
<protein>
    <submittedName>
        <fullName evidence="2">Helix-turn-helix domain-containing protein</fullName>
    </submittedName>
</protein>
<evidence type="ECO:0000313" key="3">
    <source>
        <dbReference type="Proteomes" id="UP001174037"/>
    </source>
</evidence>
<dbReference type="PANTHER" id="PTHR30185:SF12">
    <property type="entry name" value="TRANSCRIPTIONAL REGULATOR MANR"/>
    <property type="match status" value="1"/>
</dbReference>
<feature type="domain" description="Helix-turn-helix type 11" evidence="1">
    <location>
        <begin position="4"/>
        <end position="61"/>
    </location>
</feature>
<dbReference type="Proteomes" id="UP001174037">
    <property type="component" value="Unassembled WGS sequence"/>
</dbReference>
<dbReference type="SUPFAM" id="SSF46785">
    <property type="entry name" value="Winged helix' DNA-binding domain"/>
    <property type="match status" value="1"/>
</dbReference>
<dbReference type="InterPro" id="IPR036390">
    <property type="entry name" value="WH_DNA-bd_sf"/>
</dbReference>
<dbReference type="InterPro" id="IPR036388">
    <property type="entry name" value="WH-like_DNA-bd_sf"/>
</dbReference>
<dbReference type="Gene3D" id="1.10.10.10">
    <property type="entry name" value="Winged helix-like DNA-binding domain superfamily/Winged helix DNA-binding domain"/>
    <property type="match status" value="1"/>
</dbReference>
<evidence type="ECO:0000313" key="2">
    <source>
        <dbReference type="EMBL" id="MDK9864678.1"/>
    </source>
</evidence>
<dbReference type="InterPro" id="IPR013196">
    <property type="entry name" value="HTH_11"/>
</dbReference>
<accession>A0AAW7AEU4</accession>
<evidence type="ECO:0000259" key="1">
    <source>
        <dbReference type="Pfam" id="PF08279"/>
    </source>
</evidence>
<dbReference type="RefSeq" id="WP_261676602.1">
    <property type="nucleotide sequence ID" value="NZ_JARGCD010000002.1"/>
</dbReference>
<gene>
    <name evidence="2" type="ORF">P1A27_01685</name>
</gene>
<sequence>MQERHAKLIRLILNNSNDYLSANEIANYLNVSNRTVRSDIKYINSELVKELIVSVKGRGYKMNRTLYSV</sequence>
<dbReference type="Pfam" id="PF08279">
    <property type="entry name" value="HTH_11"/>
    <property type="match status" value="1"/>
</dbReference>
<dbReference type="PANTHER" id="PTHR30185">
    <property type="entry name" value="CRYPTIC BETA-GLUCOSIDE BGL OPERON ANTITERMINATOR"/>
    <property type="match status" value="1"/>
</dbReference>
<dbReference type="AlphaFoldDB" id="A0AAW7AEU4"/>
<dbReference type="InterPro" id="IPR050661">
    <property type="entry name" value="BglG_antiterminators"/>
</dbReference>
<comment type="caution">
    <text evidence="2">The sequence shown here is derived from an EMBL/GenBank/DDBJ whole genome shotgun (WGS) entry which is preliminary data.</text>
</comment>
<organism evidence="2 3">
    <name type="scientific">Staphylococcus equorum</name>
    <dbReference type="NCBI Taxonomy" id="246432"/>
    <lineage>
        <taxon>Bacteria</taxon>
        <taxon>Bacillati</taxon>
        <taxon>Bacillota</taxon>
        <taxon>Bacilli</taxon>
        <taxon>Bacillales</taxon>
        <taxon>Staphylococcaceae</taxon>
        <taxon>Staphylococcus</taxon>
    </lineage>
</organism>
<dbReference type="EMBL" id="JARGCK010000001">
    <property type="protein sequence ID" value="MDK9864678.1"/>
    <property type="molecule type" value="Genomic_DNA"/>
</dbReference>